<dbReference type="AlphaFoldDB" id="A0A2P2NK62"/>
<accession>A0A2P2NK62</accession>
<reference evidence="1" key="1">
    <citation type="submission" date="2018-02" db="EMBL/GenBank/DDBJ databases">
        <title>Rhizophora mucronata_Transcriptome.</title>
        <authorList>
            <person name="Meera S.P."/>
            <person name="Sreeshan A."/>
            <person name="Augustine A."/>
        </authorList>
    </citation>
    <scope>NUCLEOTIDE SEQUENCE</scope>
    <source>
        <tissue evidence="1">Leaf</tissue>
    </source>
</reference>
<proteinExistence type="predicted"/>
<sequence>MVHFIIWQNLDPFVFHLKFRRSLMSFA</sequence>
<organism evidence="1">
    <name type="scientific">Rhizophora mucronata</name>
    <name type="common">Asiatic mangrove</name>
    <dbReference type="NCBI Taxonomy" id="61149"/>
    <lineage>
        <taxon>Eukaryota</taxon>
        <taxon>Viridiplantae</taxon>
        <taxon>Streptophyta</taxon>
        <taxon>Embryophyta</taxon>
        <taxon>Tracheophyta</taxon>
        <taxon>Spermatophyta</taxon>
        <taxon>Magnoliopsida</taxon>
        <taxon>eudicotyledons</taxon>
        <taxon>Gunneridae</taxon>
        <taxon>Pentapetalae</taxon>
        <taxon>rosids</taxon>
        <taxon>fabids</taxon>
        <taxon>Malpighiales</taxon>
        <taxon>Rhizophoraceae</taxon>
        <taxon>Rhizophora</taxon>
    </lineage>
</organism>
<dbReference type="EMBL" id="GGEC01062341">
    <property type="protein sequence ID" value="MBX42825.1"/>
    <property type="molecule type" value="Transcribed_RNA"/>
</dbReference>
<evidence type="ECO:0000313" key="1">
    <source>
        <dbReference type="EMBL" id="MBX42825.1"/>
    </source>
</evidence>
<name>A0A2P2NK62_RHIMU</name>
<protein>
    <submittedName>
        <fullName evidence="1">Uncharacterized protein</fullName>
    </submittedName>
</protein>